<name>A0A366H8Z8_9BACT</name>
<keyword evidence="2" id="KW-1133">Transmembrane helix</keyword>
<dbReference type="EMBL" id="QNRR01000012">
    <property type="protein sequence ID" value="RBP38078.1"/>
    <property type="molecule type" value="Genomic_DNA"/>
</dbReference>
<dbReference type="NCBIfam" id="TIGR02599">
    <property type="entry name" value="Verru_Chthon cassette protein C"/>
    <property type="match status" value="1"/>
</dbReference>
<dbReference type="InterPro" id="IPR019839">
    <property type="entry name" value="Verru/Chthon_C"/>
</dbReference>
<evidence type="ECO:0000313" key="4">
    <source>
        <dbReference type="Proteomes" id="UP000253426"/>
    </source>
</evidence>
<evidence type="ECO:0000256" key="2">
    <source>
        <dbReference type="SAM" id="Phobius"/>
    </source>
</evidence>
<feature type="transmembrane region" description="Helical" evidence="2">
    <location>
        <begin position="35"/>
        <end position="57"/>
    </location>
</feature>
<proteinExistence type="predicted"/>
<keyword evidence="4" id="KW-1185">Reference proteome</keyword>
<keyword evidence="2" id="KW-0472">Membrane</keyword>
<dbReference type="InterPro" id="IPR012902">
    <property type="entry name" value="N_methyl_site"/>
</dbReference>
<dbReference type="Proteomes" id="UP000253426">
    <property type="component" value="Unassembled WGS sequence"/>
</dbReference>
<organism evidence="3 4">
    <name type="scientific">Roseimicrobium gellanilyticum</name>
    <dbReference type="NCBI Taxonomy" id="748857"/>
    <lineage>
        <taxon>Bacteria</taxon>
        <taxon>Pseudomonadati</taxon>
        <taxon>Verrucomicrobiota</taxon>
        <taxon>Verrucomicrobiia</taxon>
        <taxon>Verrucomicrobiales</taxon>
        <taxon>Verrucomicrobiaceae</taxon>
        <taxon>Roseimicrobium</taxon>
    </lineage>
</organism>
<protein>
    <submittedName>
        <fullName evidence="3">Uncharacterized protein (TIGR02599 family)</fullName>
    </submittedName>
</protein>
<gene>
    <name evidence="3" type="ORF">DES53_11276</name>
</gene>
<dbReference type="AlphaFoldDB" id="A0A366H8Z8"/>
<dbReference type="PROSITE" id="PS00409">
    <property type="entry name" value="PROKAR_NTER_METHYL"/>
    <property type="match status" value="1"/>
</dbReference>
<keyword evidence="2" id="KW-0812">Transmembrane</keyword>
<dbReference type="NCBIfam" id="TIGR02532">
    <property type="entry name" value="IV_pilin_GFxxxE"/>
    <property type="match status" value="1"/>
</dbReference>
<dbReference type="Pfam" id="PF07963">
    <property type="entry name" value="N_methyl"/>
    <property type="match status" value="1"/>
</dbReference>
<accession>A0A366H8Z8</accession>
<evidence type="ECO:0000313" key="3">
    <source>
        <dbReference type="EMBL" id="RBP38078.1"/>
    </source>
</evidence>
<reference evidence="3 4" key="1">
    <citation type="submission" date="2018-06" db="EMBL/GenBank/DDBJ databases">
        <title>Genomic Encyclopedia of Type Strains, Phase IV (KMG-IV): sequencing the most valuable type-strain genomes for metagenomic binning, comparative biology and taxonomic classification.</title>
        <authorList>
            <person name="Goeker M."/>
        </authorList>
    </citation>
    <scope>NUCLEOTIDE SEQUENCE [LARGE SCALE GENOMIC DNA]</scope>
    <source>
        <strain evidence="3 4">DSM 25532</strain>
    </source>
</reference>
<sequence>MPEMKHSPIENHPLSAARTQLGTARPRQGFTLVEMLLSIAIVSIVMVAMAEMLDAVLKNLSVAESRSSQFQESQAAFDSIIRRLSACEINPYYDFVYPGTPQDTSQVPIRYGLESDLHFICGPAAGPPGALIGGDNHPGHAIFFHGAYGFTDTSGLTEMGTLLNSWGYHLEFGDDAGTRADFLNAGNASPSKYRYRLKELQVPAELLQTYTAKLNEKTTEQDIYGWFRSGVNGGHSHTLAENIVALVITPLVTSQEGAPEKATELAPDYFYDTRAYQHNRGSQELMERTRHKLPPLVRITLVALSETSAQTLAETHGDNMPPLYPASLFTDVTKYESDLAALEANLVEQKLRYRVFTSTVRLRNSKWTSNP</sequence>
<feature type="region of interest" description="Disordered" evidence="1">
    <location>
        <begin position="1"/>
        <end position="20"/>
    </location>
</feature>
<evidence type="ECO:0000256" key="1">
    <source>
        <dbReference type="SAM" id="MobiDB-lite"/>
    </source>
</evidence>
<comment type="caution">
    <text evidence="3">The sequence shown here is derived from an EMBL/GenBank/DDBJ whole genome shotgun (WGS) entry which is preliminary data.</text>
</comment>